<dbReference type="GO" id="GO:0008233">
    <property type="term" value="F:peptidase activity"/>
    <property type="evidence" value="ECO:0007669"/>
    <property type="project" value="UniProtKB-KW"/>
</dbReference>
<accession>A0A8J2S061</accession>
<protein>
    <recommendedName>
        <fullName evidence="1">RNA-directed DNA polymerase</fullName>
        <ecNumber evidence="1">2.7.7.49</ecNumber>
    </recommendedName>
</protein>
<dbReference type="GO" id="GO:0015074">
    <property type="term" value="P:DNA integration"/>
    <property type="evidence" value="ECO:0007669"/>
    <property type="project" value="InterPro"/>
</dbReference>
<dbReference type="InterPro" id="IPR041588">
    <property type="entry name" value="Integrase_H2C2"/>
</dbReference>
<dbReference type="Pfam" id="PF17917">
    <property type="entry name" value="RT_RNaseH"/>
    <property type="match status" value="1"/>
</dbReference>
<evidence type="ECO:0000256" key="6">
    <source>
        <dbReference type="ARBA" id="ARBA00022759"/>
    </source>
</evidence>
<dbReference type="FunFam" id="3.30.70.270:FF:000020">
    <property type="entry name" value="Transposon Tf2-6 polyprotein-like Protein"/>
    <property type="match status" value="1"/>
</dbReference>
<dbReference type="FunFam" id="3.10.10.10:FF:000007">
    <property type="entry name" value="Retrovirus-related Pol polyprotein from transposon 17.6-like Protein"/>
    <property type="match status" value="1"/>
</dbReference>
<dbReference type="InterPro" id="IPR012337">
    <property type="entry name" value="RNaseH-like_sf"/>
</dbReference>
<dbReference type="InterPro" id="IPR041373">
    <property type="entry name" value="RT_RNaseH"/>
</dbReference>
<dbReference type="Gene3D" id="2.40.70.10">
    <property type="entry name" value="Acid Proteases"/>
    <property type="match status" value="1"/>
</dbReference>
<evidence type="ECO:0000256" key="4">
    <source>
        <dbReference type="ARBA" id="ARBA00022695"/>
    </source>
</evidence>
<dbReference type="PROSITE" id="PS50994">
    <property type="entry name" value="INTEGRASE"/>
    <property type="match status" value="1"/>
</dbReference>
<dbReference type="InterPro" id="IPR043128">
    <property type="entry name" value="Rev_trsase/Diguanyl_cyclase"/>
</dbReference>
<evidence type="ECO:0000256" key="8">
    <source>
        <dbReference type="ARBA" id="ARBA00022918"/>
    </source>
</evidence>
<dbReference type="FunFam" id="1.10.340.70:FF:000001">
    <property type="entry name" value="Retrovirus-related Pol polyprotein from transposon gypsy-like Protein"/>
    <property type="match status" value="1"/>
</dbReference>
<name>A0A8J2S061_9CRUS</name>
<keyword evidence="5" id="KW-0540">Nuclease</keyword>
<dbReference type="Gene3D" id="1.10.340.70">
    <property type="match status" value="1"/>
</dbReference>
<dbReference type="GO" id="GO:0003676">
    <property type="term" value="F:nucleic acid binding"/>
    <property type="evidence" value="ECO:0007669"/>
    <property type="project" value="InterPro"/>
</dbReference>
<gene>
    <name evidence="11" type="ORF">DGAL_LOCUS13633</name>
</gene>
<proteinExistence type="predicted"/>
<comment type="caution">
    <text evidence="11">The sequence shown here is derived from an EMBL/GenBank/DDBJ whole genome shotgun (WGS) entry which is preliminary data.</text>
</comment>
<keyword evidence="3" id="KW-0808">Transferase</keyword>
<evidence type="ECO:0000256" key="3">
    <source>
        <dbReference type="ARBA" id="ARBA00022679"/>
    </source>
</evidence>
<evidence type="ECO:0000256" key="2">
    <source>
        <dbReference type="ARBA" id="ARBA00022670"/>
    </source>
</evidence>
<organism evidence="11 12">
    <name type="scientific">Daphnia galeata</name>
    <dbReference type="NCBI Taxonomy" id="27404"/>
    <lineage>
        <taxon>Eukaryota</taxon>
        <taxon>Metazoa</taxon>
        <taxon>Ecdysozoa</taxon>
        <taxon>Arthropoda</taxon>
        <taxon>Crustacea</taxon>
        <taxon>Branchiopoda</taxon>
        <taxon>Diplostraca</taxon>
        <taxon>Cladocera</taxon>
        <taxon>Anomopoda</taxon>
        <taxon>Daphniidae</taxon>
        <taxon>Daphnia</taxon>
    </lineage>
</organism>
<dbReference type="Pfam" id="PF00078">
    <property type="entry name" value="RVT_1"/>
    <property type="match status" value="1"/>
</dbReference>
<dbReference type="GO" id="GO:0006508">
    <property type="term" value="P:proteolysis"/>
    <property type="evidence" value="ECO:0007669"/>
    <property type="project" value="UniProtKB-KW"/>
</dbReference>
<dbReference type="InterPro" id="IPR001584">
    <property type="entry name" value="Integrase_cat-core"/>
</dbReference>
<dbReference type="InterPro" id="IPR036397">
    <property type="entry name" value="RNaseH_sf"/>
</dbReference>
<dbReference type="EMBL" id="CAKKLH010000300">
    <property type="protein sequence ID" value="CAH0110133.1"/>
    <property type="molecule type" value="Genomic_DNA"/>
</dbReference>
<dbReference type="InterPro" id="IPR043502">
    <property type="entry name" value="DNA/RNA_pol_sf"/>
</dbReference>
<dbReference type="PANTHER" id="PTHR37984">
    <property type="entry name" value="PROTEIN CBG26694"/>
    <property type="match status" value="1"/>
</dbReference>
<dbReference type="CDD" id="cd00303">
    <property type="entry name" value="retropepsin_like"/>
    <property type="match status" value="1"/>
</dbReference>
<dbReference type="GO" id="GO:0004519">
    <property type="term" value="F:endonuclease activity"/>
    <property type="evidence" value="ECO:0007669"/>
    <property type="project" value="UniProtKB-KW"/>
</dbReference>
<dbReference type="Gene3D" id="3.30.420.10">
    <property type="entry name" value="Ribonuclease H-like superfamily/Ribonuclease H"/>
    <property type="match status" value="1"/>
</dbReference>
<keyword evidence="12" id="KW-1185">Reference proteome</keyword>
<dbReference type="GO" id="GO:0042575">
    <property type="term" value="C:DNA polymerase complex"/>
    <property type="evidence" value="ECO:0007669"/>
    <property type="project" value="UniProtKB-ARBA"/>
</dbReference>
<evidence type="ECO:0000256" key="7">
    <source>
        <dbReference type="ARBA" id="ARBA00022801"/>
    </source>
</evidence>
<keyword evidence="2" id="KW-0645">Protease</keyword>
<dbReference type="InterPro" id="IPR021109">
    <property type="entry name" value="Peptidase_aspartic_dom_sf"/>
</dbReference>
<evidence type="ECO:0000313" key="11">
    <source>
        <dbReference type="EMBL" id="CAH0110133.1"/>
    </source>
</evidence>
<keyword evidence="6" id="KW-0255">Endonuclease</keyword>
<evidence type="ECO:0000256" key="1">
    <source>
        <dbReference type="ARBA" id="ARBA00012493"/>
    </source>
</evidence>
<dbReference type="EC" id="2.7.7.49" evidence="1"/>
<dbReference type="InterPro" id="IPR000477">
    <property type="entry name" value="RT_dom"/>
</dbReference>
<feature type="domain" description="Integrase catalytic" evidence="10">
    <location>
        <begin position="993"/>
        <end position="1122"/>
    </location>
</feature>
<dbReference type="Proteomes" id="UP000789390">
    <property type="component" value="Unassembled WGS sequence"/>
</dbReference>
<dbReference type="CDD" id="cd09274">
    <property type="entry name" value="RNase_HI_RT_Ty3"/>
    <property type="match status" value="1"/>
</dbReference>
<dbReference type="CDD" id="cd01647">
    <property type="entry name" value="RT_LTR"/>
    <property type="match status" value="1"/>
</dbReference>
<dbReference type="InterPro" id="IPR050951">
    <property type="entry name" value="Retrovirus_Pol_polyprotein"/>
</dbReference>
<dbReference type="SUPFAM" id="SSF56672">
    <property type="entry name" value="DNA/RNA polymerases"/>
    <property type="match status" value="1"/>
</dbReference>
<reference evidence="11" key="1">
    <citation type="submission" date="2021-11" db="EMBL/GenBank/DDBJ databases">
        <authorList>
            <person name="Schell T."/>
        </authorList>
    </citation>
    <scope>NUCLEOTIDE SEQUENCE</scope>
    <source>
        <strain evidence="11">M5</strain>
    </source>
</reference>
<dbReference type="PANTHER" id="PTHR37984:SF5">
    <property type="entry name" value="PROTEIN NYNRIN-LIKE"/>
    <property type="match status" value="1"/>
</dbReference>
<dbReference type="AlphaFoldDB" id="A0A8J2S061"/>
<dbReference type="PROSITE" id="PS50878">
    <property type="entry name" value="RT_POL"/>
    <property type="match status" value="1"/>
</dbReference>
<evidence type="ECO:0000259" key="9">
    <source>
        <dbReference type="PROSITE" id="PS50878"/>
    </source>
</evidence>
<keyword evidence="8" id="KW-0695">RNA-directed DNA polymerase</keyword>
<dbReference type="Gene3D" id="3.30.70.270">
    <property type="match status" value="2"/>
</dbReference>
<evidence type="ECO:0000313" key="12">
    <source>
        <dbReference type="Proteomes" id="UP000789390"/>
    </source>
</evidence>
<sequence length="1122" mass="127504">MEGRRAVFHVEDVPAQPRLPTVREDVHVPRHRERDPPIFRSDPQNDAVDWLFRFEEISRYNCWSSGQQLSNFGMSLDGVARKWYLSLIPRPVSFNEIRDKFLLAFKPTNYDLDLETKLRKRHQEEKEPAMSYCRDFFKQVQHLLRGLNKSLVEKIQFQANLLAHPVSNSPKISVMTLQTPVAHTPSPFVTKEELQQFKKDFASEMRGVTSVTPLLTWRIDVINVRLRKLRRPTRLHHQTNAAVLKSVLCLNHSIEAIIDTGSGVTVFSPQLCKLLQLPVVKCSSPPVLLADGKRAHVEGTVDTDIVIENTIKINYEVDRTVFDLGNIDCDPAPELANFIFCKASYQISPHSVVHIKISGLNESNQSATTPEALKMFEPSPKLMNDKGLSCGRFCYFNGSLPAVVIKKTTEDLDFKEAINKDLSASDQQQIQHLLQANANCFATSDSDLGSSNLVQHGIDIGNNLPTHQQPYINAGKQQEIIGKQVGNMLRDDFVEPSKGPFAALVDVYPLPRIVDALSRLEGAQYFSIVDMQAGYWQVQMKLEDREKTAFITANGLYQFEVMPFGLTNAPSTFQRMMDVLLAGLKWNSCLVYLDDIIIFSKTIPQHLQRLEAVLNCLSGANLKLKLSKCTFGATSLKILGYIVSGAGISPDPAKVLAMSQFPRPCSVKAVQSFIGLCSYYRRFIKNFAVIARSLIDLTKKGHAFIWSDEHELGFITLQTALLSRPILGHPNYNLPMEVHCDACSYGIGAVLVQQQADGERVLSYASRLLSSAERNYSIMEQECLALVWSLQKFKIFLWGTKIKVITDHHALCWLMRKKDLAVRFARLSLQLQDLDIDIIYRSDRLHVDADVLSRHPIGPPKLKLKSPSYFQDSSWWQKIIEGLKNSNPDCSTRRKIRNFLLINDVLYHRVVFRGRASQQLCVPPELVNQVLLACHDDITAGHLGVSRTLFKVNPRFFWSKRTQEVTHYVRSCIECQSKKRLQERPVGYLEPISVQQPFEKICIDLIGLFPLSRDGNRHVIIVVDYLTKWVIAKAVPVANTVEVVKFFIQRVLLQHGAPLNVILDRGSCLLSEFTEELFRSMQTNHLITTAYHPQCNGLVERFNHTFADMRSMFVTSYHFNWR</sequence>
<keyword evidence="4" id="KW-0548">Nucleotidyltransferase</keyword>
<dbReference type="Pfam" id="PF17921">
    <property type="entry name" value="Integrase_H2C2"/>
    <property type="match status" value="1"/>
</dbReference>
<dbReference type="OrthoDB" id="6382106at2759"/>
<keyword evidence="7" id="KW-0378">Hydrolase</keyword>
<feature type="domain" description="Reverse transcriptase" evidence="9">
    <location>
        <begin position="384"/>
        <end position="643"/>
    </location>
</feature>
<evidence type="ECO:0000256" key="5">
    <source>
        <dbReference type="ARBA" id="ARBA00022722"/>
    </source>
</evidence>
<dbReference type="SUPFAM" id="SSF53098">
    <property type="entry name" value="Ribonuclease H-like"/>
    <property type="match status" value="1"/>
</dbReference>
<evidence type="ECO:0000259" key="10">
    <source>
        <dbReference type="PROSITE" id="PS50994"/>
    </source>
</evidence>
<dbReference type="GO" id="GO:0003964">
    <property type="term" value="F:RNA-directed DNA polymerase activity"/>
    <property type="evidence" value="ECO:0007669"/>
    <property type="project" value="UniProtKB-KW"/>
</dbReference>